<evidence type="ECO:0000313" key="2">
    <source>
        <dbReference type="EMBL" id="EMR13769.1"/>
    </source>
</evidence>
<keyword evidence="2" id="KW-0808">Transferase</keyword>
<dbReference type="SUPFAM" id="SSF52821">
    <property type="entry name" value="Rhodanese/Cell cycle control phosphatase"/>
    <property type="match status" value="1"/>
</dbReference>
<protein>
    <submittedName>
        <fullName evidence="2">Rhodanese-related sulfurtransferase</fullName>
    </submittedName>
</protein>
<evidence type="ECO:0000313" key="3">
    <source>
        <dbReference type="Proteomes" id="UP000012019"/>
    </source>
</evidence>
<dbReference type="Pfam" id="PF00581">
    <property type="entry name" value="Rhodanese"/>
    <property type="match status" value="1"/>
</dbReference>
<dbReference type="SMART" id="SM00450">
    <property type="entry name" value="RHOD"/>
    <property type="match status" value="1"/>
</dbReference>
<dbReference type="InterPro" id="IPR001763">
    <property type="entry name" value="Rhodanese-like_dom"/>
</dbReference>
<organism evidence="2 3">
    <name type="scientific">Methylophaga lonarensis MPL</name>
    <dbReference type="NCBI Taxonomy" id="1286106"/>
    <lineage>
        <taxon>Bacteria</taxon>
        <taxon>Pseudomonadati</taxon>
        <taxon>Pseudomonadota</taxon>
        <taxon>Gammaproteobacteria</taxon>
        <taxon>Thiotrichales</taxon>
        <taxon>Piscirickettsiaceae</taxon>
        <taxon>Methylophaga</taxon>
    </lineage>
</organism>
<dbReference type="STRING" id="1286106.MPL1_03608"/>
<feature type="domain" description="Rhodanese" evidence="1">
    <location>
        <begin position="15"/>
        <end position="105"/>
    </location>
</feature>
<dbReference type="PANTHER" id="PTHR43031:SF17">
    <property type="entry name" value="SULFURTRANSFERASE YTWF-RELATED"/>
    <property type="match status" value="1"/>
</dbReference>
<dbReference type="InterPro" id="IPR036873">
    <property type="entry name" value="Rhodanese-like_dom_sf"/>
</dbReference>
<dbReference type="Proteomes" id="UP000012019">
    <property type="component" value="Unassembled WGS sequence"/>
</dbReference>
<keyword evidence="3" id="KW-1185">Reference proteome</keyword>
<dbReference type="GO" id="GO:0016740">
    <property type="term" value="F:transferase activity"/>
    <property type="evidence" value="ECO:0007669"/>
    <property type="project" value="UniProtKB-KW"/>
</dbReference>
<dbReference type="PATRIC" id="fig|1286106.3.peg.722"/>
<dbReference type="OrthoDB" id="9811849at2"/>
<reference evidence="2 3" key="1">
    <citation type="journal article" date="2013" name="Genome Announc.">
        <title>Draft Genome Sequence of Methylophaga lonarensis MPLT, a Haloalkaliphilic (Non-Methane-Utilizing) Methylotroph.</title>
        <authorList>
            <person name="Shetty S.A."/>
            <person name="Marathe N.P."/>
            <person name="Munot H."/>
            <person name="Antony C.P."/>
            <person name="Dhotre D.P."/>
            <person name="Murrell J.C."/>
            <person name="Shouche Y.S."/>
        </authorList>
    </citation>
    <scope>NUCLEOTIDE SEQUENCE [LARGE SCALE GENOMIC DNA]</scope>
    <source>
        <strain evidence="2 3">MPL</strain>
    </source>
</reference>
<dbReference type="RefSeq" id="WP_009725750.1">
    <property type="nucleotide sequence ID" value="NZ_APHR01000015.1"/>
</dbReference>
<proteinExistence type="predicted"/>
<dbReference type="EMBL" id="APHR01000015">
    <property type="protein sequence ID" value="EMR13769.1"/>
    <property type="molecule type" value="Genomic_DNA"/>
</dbReference>
<dbReference type="PROSITE" id="PS50206">
    <property type="entry name" value="RHODANESE_3"/>
    <property type="match status" value="1"/>
</dbReference>
<dbReference type="InterPro" id="IPR050229">
    <property type="entry name" value="GlpE_sulfurtransferase"/>
</dbReference>
<comment type="caution">
    <text evidence="2">The sequence shown here is derived from an EMBL/GenBank/DDBJ whole genome shotgun (WGS) entry which is preliminary data.</text>
</comment>
<name>M7PTK5_9GAMM</name>
<gene>
    <name evidence="2" type="ORF">MPL1_03608</name>
</gene>
<accession>M7PTK5</accession>
<dbReference type="AlphaFoldDB" id="M7PTK5"/>
<dbReference type="PANTHER" id="PTHR43031">
    <property type="entry name" value="FAD-DEPENDENT OXIDOREDUCTASE"/>
    <property type="match status" value="1"/>
</dbReference>
<dbReference type="eggNOG" id="COG0607">
    <property type="taxonomic scope" value="Bacteria"/>
</dbReference>
<dbReference type="CDD" id="cd00158">
    <property type="entry name" value="RHOD"/>
    <property type="match status" value="1"/>
</dbReference>
<evidence type="ECO:0000259" key="1">
    <source>
        <dbReference type="PROSITE" id="PS50206"/>
    </source>
</evidence>
<dbReference type="Gene3D" id="3.40.250.10">
    <property type="entry name" value="Rhodanese-like domain"/>
    <property type="match status" value="1"/>
</dbReference>
<sequence>MKNMTATELRDYLATDVDPLLIDVRESHELANGTINGITHIPMNTLPARLNELEKYKNQTIVVICRAGQRSAQVGQYMEQMGFRDVINLASGMNGWATDVDPSMKVY</sequence>